<dbReference type="EMBL" id="MU150247">
    <property type="protein sequence ID" value="KAF9465431.1"/>
    <property type="molecule type" value="Genomic_DNA"/>
</dbReference>
<sequence length="176" mass="19613">MITEASIHVRKLELDLQSAKASVKNLLPLYLKYIKIDENSPAAVIFMVMAAQGVISMLVPGVNVSFEDIQKLRKAQENVDALEKQLVNAREKLVNLTAAAKNAQSEDAQWLLFSVQLGGLLARISDVEPSLSVLTRIADAVDSECQEYLTFLNNKEDVQVRFFFYFSDGSDQTKKS</sequence>
<keyword evidence="2" id="KW-1133">Transmembrane helix</keyword>
<protein>
    <submittedName>
        <fullName evidence="3">Uncharacterized protein</fullName>
    </submittedName>
</protein>
<organism evidence="3 4">
    <name type="scientific">Collybia nuda</name>
    <dbReference type="NCBI Taxonomy" id="64659"/>
    <lineage>
        <taxon>Eukaryota</taxon>
        <taxon>Fungi</taxon>
        <taxon>Dikarya</taxon>
        <taxon>Basidiomycota</taxon>
        <taxon>Agaricomycotina</taxon>
        <taxon>Agaricomycetes</taxon>
        <taxon>Agaricomycetidae</taxon>
        <taxon>Agaricales</taxon>
        <taxon>Tricholomatineae</taxon>
        <taxon>Clitocybaceae</taxon>
        <taxon>Collybia</taxon>
    </lineage>
</organism>
<gene>
    <name evidence="3" type="ORF">BDZ94DRAFT_1253788</name>
</gene>
<evidence type="ECO:0000256" key="2">
    <source>
        <dbReference type="SAM" id="Phobius"/>
    </source>
</evidence>
<feature type="coiled-coil region" evidence="1">
    <location>
        <begin position="72"/>
        <end position="106"/>
    </location>
</feature>
<evidence type="ECO:0000256" key="1">
    <source>
        <dbReference type="SAM" id="Coils"/>
    </source>
</evidence>
<name>A0A9P5YBK9_9AGAR</name>
<keyword evidence="4" id="KW-1185">Reference proteome</keyword>
<evidence type="ECO:0000313" key="3">
    <source>
        <dbReference type="EMBL" id="KAF9465431.1"/>
    </source>
</evidence>
<keyword evidence="2" id="KW-0472">Membrane</keyword>
<reference evidence="3" key="1">
    <citation type="submission" date="2020-11" db="EMBL/GenBank/DDBJ databases">
        <authorList>
            <consortium name="DOE Joint Genome Institute"/>
            <person name="Ahrendt S."/>
            <person name="Riley R."/>
            <person name="Andreopoulos W."/>
            <person name="Labutti K."/>
            <person name="Pangilinan J."/>
            <person name="Ruiz-Duenas F.J."/>
            <person name="Barrasa J.M."/>
            <person name="Sanchez-Garcia M."/>
            <person name="Camarero S."/>
            <person name="Miyauchi S."/>
            <person name="Serrano A."/>
            <person name="Linde D."/>
            <person name="Babiker R."/>
            <person name="Drula E."/>
            <person name="Ayuso-Fernandez I."/>
            <person name="Pacheco R."/>
            <person name="Padilla G."/>
            <person name="Ferreira P."/>
            <person name="Barriuso J."/>
            <person name="Kellner H."/>
            <person name="Castanera R."/>
            <person name="Alfaro M."/>
            <person name="Ramirez L."/>
            <person name="Pisabarro A.G."/>
            <person name="Kuo A."/>
            <person name="Tritt A."/>
            <person name="Lipzen A."/>
            <person name="He G."/>
            <person name="Yan M."/>
            <person name="Ng V."/>
            <person name="Cullen D."/>
            <person name="Martin F."/>
            <person name="Rosso M.-N."/>
            <person name="Henrissat B."/>
            <person name="Hibbett D."/>
            <person name="Martinez A.T."/>
            <person name="Grigoriev I.V."/>
        </authorList>
    </citation>
    <scope>NUCLEOTIDE SEQUENCE</scope>
    <source>
        <strain evidence="3">CBS 247.69</strain>
    </source>
</reference>
<evidence type="ECO:0000313" key="4">
    <source>
        <dbReference type="Proteomes" id="UP000807353"/>
    </source>
</evidence>
<keyword evidence="2" id="KW-0812">Transmembrane</keyword>
<dbReference type="Proteomes" id="UP000807353">
    <property type="component" value="Unassembled WGS sequence"/>
</dbReference>
<dbReference type="AlphaFoldDB" id="A0A9P5YBK9"/>
<keyword evidence="1" id="KW-0175">Coiled coil</keyword>
<feature type="transmembrane region" description="Helical" evidence="2">
    <location>
        <begin position="42"/>
        <end position="66"/>
    </location>
</feature>
<accession>A0A9P5YBK9</accession>
<comment type="caution">
    <text evidence="3">The sequence shown here is derived from an EMBL/GenBank/DDBJ whole genome shotgun (WGS) entry which is preliminary data.</text>
</comment>
<proteinExistence type="predicted"/>